<dbReference type="CDD" id="cd02696">
    <property type="entry name" value="MurNAc-LAA"/>
    <property type="match status" value="1"/>
</dbReference>
<reference evidence="3 4" key="1">
    <citation type="submission" date="2021-01" db="EMBL/GenBank/DDBJ databases">
        <title>Genomic Encyclopedia of Type Strains, Phase IV (KMG-IV): sequencing the most valuable type-strain genomes for metagenomic binning, comparative biology and taxonomic classification.</title>
        <authorList>
            <person name="Goeker M."/>
        </authorList>
    </citation>
    <scope>NUCLEOTIDE SEQUENCE [LARGE SCALE GENOMIC DNA]</scope>
    <source>
        <strain evidence="3 4">DSM 24436</strain>
    </source>
</reference>
<feature type="domain" description="MurNAc-LAA" evidence="2">
    <location>
        <begin position="586"/>
        <end position="698"/>
    </location>
</feature>
<dbReference type="InterPro" id="IPR002508">
    <property type="entry name" value="MurNAc-LAA_cat"/>
</dbReference>
<evidence type="ECO:0000313" key="4">
    <source>
        <dbReference type="Proteomes" id="UP000767854"/>
    </source>
</evidence>
<sequence>MNRVWRHKLTILLAIIMLAGLMPVSGPTFANKYLESETVVLTDTTTWKSIDYTAVSLILKGEDLFSDTPGILEKNSLGEYRTLVPISAVFNALDVPYEWIGSSREVAFVLDGKNVVIQIDNPYASVDGERVYLPNGIAPRIFNYQGVDRTYVPVRFIVELMGLDVAWIPETRTVAINNPEQTLTGGYLNYKGQYPEIRFKITGKVDATSYVIRGTDLGGQDQTVVDIQNTKMDIGQMGKDWTLEGSKWIYDISDNIFGIDTVELAQTEDNPYTTRVIINQEVRRGHDFFYDSETGEFVIRMINTVDDVIYKKIYATDTVVIKTSENPSINQKFDGDKIVVDVLGSYLHINDGIAENIGVNQGKIRSVAYEQIKVPEYENLEDVTRLTVQLTEPIAQDQFYVEIEGGDIYVYVTETLINNFEYVKNSNESARLDIRLFEETAYDYVYNESQRLITFSLPLSTTDLGSFDYPVNDAIIESLQVVETEDSYDVIIRVGENTEVSNISTKEYVSLTFVNTQIRDSEFKEKLVVIDAGHGGRDPGAVGSLVYEKDVNLKTAIMLQSSLEQLGFKVYMTRSKDEYVNLYDRAGMANGLGADIFVSIHANAHTKSATNGVEVLYASDAMSAGKGLATEIQNELIKSLGAVNRGIVKRPNLVVLRETAMPAVLVELGFLTNAAEQQKLMDDTYLKRAADAIARGLVDFLD</sequence>
<evidence type="ECO:0000313" key="3">
    <source>
        <dbReference type="EMBL" id="MBM7562323.1"/>
    </source>
</evidence>
<dbReference type="InterPro" id="IPR012854">
    <property type="entry name" value="Cu_amine_oxidase-like_N"/>
</dbReference>
<dbReference type="GO" id="GO:0008745">
    <property type="term" value="F:N-acetylmuramoyl-L-alanine amidase activity"/>
    <property type="evidence" value="ECO:0007669"/>
    <property type="project" value="UniProtKB-EC"/>
</dbReference>
<dbReference type="SMART" id="SM00646">
    <property type="entry name" value="Ami_3"/>
    <property type="match status" value="1"/>
</dbReference>
<dbReference type="PANTHER" id="PTHR30404:SF0">
    <property type="entry name" value="N-ACETYLMURAMOYL-L-ALANINE AMIDASE AMIC"/>
    <property type="match status" value="1"/>
</dbReference>
<dbReference type="Pfam" id="PF07833">
    <property type="entry name" value="Cu_amine_oxidN1"/>
    <property type="match status" value="1"/>
</dbReference>
<dbReference type="Pfam" id="PF01520">
    <property type="entry name" value="Amidase_3"/>
    <property type="match status" value="1"/>
</dbReference>
<organism evidence="3 4">
    <name type="scientific">Fusibacter tunisiensis</name>
    <dbReference type="NCBI Taxonomy" id="1008308"/>
    <lineage>
        <taxon>Bacteria</taxon>
        <taxon>Bacillati</taxon>
        <taxon>Bacillota</taxon>
        <taxon>Clostridia</taxon>
        <taxon>Eubacteriales</taxon>
        <taxon>Eubacteriales Family XII. Incertae Sedis</taxon>
        <taxon>Fusibacter</taxon>
    </lineage>
</organism>
<dbReference type="Gene3D" id="3.40.630.40">
    <property type="entry name" value="Zn-dependent exopeptidases"/>
    <property type="match status" value="1"/>
</dbReference>
<dbReference type="InterPro" id="IPR036582">
    <property type="entry name" value="Mao_N_sf"/>
</dbReference>
<keyword evidence="1 3" id="KW-0378">Hydrolase</keyword>
<dbReference type="EMBL" id="JAFBDT010000016">
    <property type="protein sequence ID" value="MBM7562323.1"/>
    <property type="molecule type" value="Genomic_DNA"/>
</dbReference>
<dbReference type="Proteomes" id="UP000767854">
    <property type="component" value="Unassembled WGS sequence"/>
</dbReference>
<accession>A0ABS2MSE3</accession>
<dbReference type="Gene3D" id="3.30.457.10">
    <property type="entry name" value="Copper amine oxidase-like, N-terminal domain"/>
    <property type="match status" value="1"/>
</dbReference>
<comment type="caution">
    <text evidence="3">The sequence shown here is derived from an EMBL/GenBank/DDBJ whole genome shotgun (WGS) entry which is preliminary data.</text>
</comment>
<dbReference type="PANTHER" id="PTHR30404">
    <property type="entry name" value="N-ACETYLMURAMOYL-L-ALANINE AMIDASE"/>
    <property type="match status" value="1"/>
</dbReference>
<evidence type="ECO:0000256" key="1">
    <source>
        <dbReference type="ARBA" id="ARBA00022801"/>
    </source>
</evidence>
<dbReference type="SUPFAM" id="SSF53187">
    <property type="entry name" value="Zn-dependent exopeptidases"/>
    <property type="match status" value="1"/>
</dbReference>
<dbReference type="InterPro" id="IPR050695">
    <property type="entry name" value="N-acetylmuramoyl_amidase_3"/>
</dbReference>
<evidence type="ECO:0000259" key="2">
    <source>
        <dbReference type="SMART" id="SM00646"/>
    </source>
</evidence>
<gene>
    <name evidence="3" type="ORF">JOC49_001867</name>
</gene>
<dbReference type="EC" id="3.5.1.28" evidence="3"/>
<protein>
    <submittedName>
        <fullName evidence="3">N-acetylmuramoyl-L-alanine amidase</fullName>
        <ecNumber evidence="3">3.5.1.28</ecNumber>
    </submittedName>
</protein>
<keyword evidence="4" id="KW-1185">Reference proteome</keyword>
<proteinExistence type="predicted"/>
<dbReference type="SUPFAM" id="SSF55383">
    <property type="entry name" value="Copper amine oxidase, domain N"/>
    <property type="match status" value="1"/>
</dbReference>
<name>A0ABS2MSE3_9FIRM</name>
<dbReference type="RefSeq" id="WP_204664629.1">
    <property type="nucleotide sequence ID" value="NZ_JAFBDT010000016.1"/>
</dbReference>